<name>A0A183ARD8_9TREM</name>
<sequence length="160" mass="17399">MATRNRPCNLTRRSFLSFQVAGCDSQSLLFQTNPVSSYSSIRITAVSSVDIYALESVAALQSPKTDDPEASPSTPVNEVPPPFSDPPNDGLAEELPQPPLTRIDSSTRPASPAHASVLWNRPNMDGEPVQSNGVTVTEDEVTALRKERDELVTTIDEMRC</sequence>
<keyword evidence="3" id="KW-1185">Reference proteome</keyword>
<dbReference type="EMBL" id="UZAN01047554">
    <property type="protein sequence ID" value="VDP85524.1"/>
    <property type="molecule type" value="Genomic_DNA"/>
</dbReference>
<accession>A0A183ARD8</accession>
<reference evidence="2 3" key="2">
    <citation type="submission" date="2018-11" db="EMBL/GenBank/DDBJ databases">
        <authorList>
            <consortium name="Pathogen Informatics"/>
        </authorList>
    </citation>
    <scope>NUCLEOTIDE SEQUENCE [LARGE SCALE GENOMIC DNA]</scope>
    <source>
        <strain evidence="2 3">Egypt</strain>
    </source>
</reference>
<proteinExistence type="predicted"/>
<protein>
    <submittedName>
        <fullName evidence="4">Neogenin_C domain-containing protein</fullName>
    </submittedName>
</protein>
<evidence type="ECO:0000313" key="2">
    <source>
        <dbReference type="EMBL" id="VDP85524.1"/>
    </source>
</evidence>
<reference evidence="4" key="1">
    <citation type="submission" date="2016-06" db="UniProtKB">
        <authorList>
            <consortium name="WormBaseParasite"/>
        </authorList>
    </citation>
    <scope>IDENTIFICATION</scope>
</reference>
<evidence type="ECO:0000313" key="4">
    <source>
        <dbReference type="WBParaSite" id="ECPE_0000955301-mRNA-1"/>
    </source>
</evidence>
<evidence type="ECO:0000256" key="1">
    <source>
        <dbReference type="SAM" id="MobiDB-lite"/>
    </source>
</evidence>
<organism evidence="4">
    <name type="scientific">Echinostoma caproni</name>
    <dbReference type="NCBI Taxonomy" id="27848"/>
    <lineage>
        <taxon>Eukaryota</taxon>
        <taxon>Metazoa</taxon>
        <taxon>Spiralia</taxon>
        <taxon>Lophotrochozoa</taxon>
        <taxon>Platyhelminthes</taxon>
        <taxon>Trematoda</taxon>
        <taxon>Digenea</taxon>
        <taxon>Plagiorchiida</taxon>
        <taxon>Echinostomata</taxon>
        <taxon>Echinostomatoidea</taxon>
        <taxon>Echinostomatidae</taxon>
        <taxon>Echinostoma</taxon>
    </lineage>
</organism>
<gene>
    <name evidence="2" type="ORF">ECPE_LOCUS9523</name>
</gene>
<evidence type="ECO:0000313" key="3">
    <source>
        <dbReference type="Proteomes" id="UP000272942"/>
    </source>
</evidence>
<feature type="region of interest" description="Disordered" evidence="1">
    <location>
        <begin position="59"/>
        <end position="136"/>
    </location>
</feature>
<dbReference type="Proteomes" id="UP000272942">
    <property type="component" value="Unassembled WGS sequence"/>
</dbReference>
<dbReference type="WBParaSite" id="ECPE_0000955301-mRNA-1">
    <property type="protein sequence ID" value="ECPE_0000955301-mRNA-1"/>
    <property type="gene ID" value="ECPE_0000955301"/>
</dbReference>
<dbReference type="AlphaFoldDB" id="A0A183ARD8"/>